<evidence type="ECO:0000256" key="1">
    <source>
        <dbReference type="ARBA" id="ARBA00007074"/>
    </source>
</evidence>
<dbReference type="Gene3D" id="1.10.530.10">
    <property type="match status" value="1"/>
</dbReference>
<proteinExistence type="inferred from homology"/>
<dbReference type="PROSITE" id="PS51318">
    <property type="entry name" value="TAT"/>
    <property type="match status" value="1"/>
</dbReference>
<dbReference type="Gene3D" id="2.70.70.10">
    <property type="entry name" value="Glucose Permease (Domain IIA)"/>
    <property type="match status" value="1"/>
</dbReference>
<dbReference type="PANTHER" id="PTHR21666">
    <property type="entry name" value="PEPTIDASE-RELATED"/>
    <property type="match status" value="1"/>
</dbReference>
<dbReference type="InterPro" id="IPR006311">
    <property type="entry name" value="TAT_signal"/>
</dbReference>
<evidence type="ECO:0000313" key="8">
    <source>
        <dbReference type="Proteomes" id="UP000193964"/>
    </source>
</evidence>
<sequence>MMTALVTISRRAFLIALCVSVAAMLITPAPPAWAAGVCARNGKPLADGTYTTTSGFGPRGNSIHQGVDLAGSDGTDIFAAMDGTVAAAGPASGFGQWIVIDSQTRTGLVSTVYGHMYPDGVLVRQGAPVRAGDHIAEMGNNGQSTGTHLHFEYWEGGRLSHGQAVDPAFILSGQAVSANQSTAQQASSAADCRTGVLKPGLVPPAFVPWLLKAGVMCQGITAPLLAAQLEAENGFRHGPTAPVSSTGAQGPAQFMPGTWKTWGKDYDNSGPPPDVNSIADAVMSQGALMCENYRLCAAGVADGSLAGDPVALALAAYNAGFGAVQRNGGMPSGGEYTTQTQPYVYKIMQRAKAFEASPGLGGMPPESVPITGGPTTIVDAATEFKGKKWVWGGGGVDGPTRDGFDSPGLTYYAVVRGTGGKEVLPRTADEQWNVGKEIALPEVQPGDLIFSGWDRHDRPSHVGIAVGNGEMIHADPARGVVIAEFYPESKARRVS</sequence>
<reference evidence="7 8" key="1">
    <citation type="submission" date="2016-01" db="EMBL/GenBank/DDBJ databases">
        <title>The new phylogeny of the genus Mycobacterium.</title>
        <authorList>
            <person name="Tarcisio F."/>
            <person name="Conor M."/>
            <person name="Antonella G."/>
            <person name="Elisabetta G."/>
            <person name="Giulia F.S."/>
            <person name="Sara T."/>
            <person name="Anna F."/>
            <person name="Clotilde B."/>
            <person name="Roberto B."/>
            <person name="Veronica D.S."/>
            <person name="Fabio R."/>
            <person name="Monica P."/>
            <person name="Olivier J."/>
            <person name="Enrico T."/>
            <person name="Nicola S."/>
        </authorList>
    </citation>
    <scope>NUCLEOTIDE SEQUENCE [LARGE SCALE GENOMIC DNA]</scope>
    <source>
        <strain evidence="7 8">ATCC 700010</strain>
    </source>
</reference>
<feature type="chain" id="PRO_5012913972" description="NlpC/P60 domain-containing protein" evidence="5">
    <location>
        <begin position="35"/>
        <end position="495"/>
    </location>
</feature>
<gene>
    <name evidence="7" type="ORF">AWC31_12005</name>
</gene>
<dbReference type="PANTHER" id="PTHR21666:SF270">
    <property type="entry name" value="MUREIN HYDROLASE ACTIVATOR ENVC"/>
    <property type="match status" value="1"/>
</dbReference>
<dbReference type="Pfam" id="PF01551">
    <property type="entry name" value="Peptidase_M23"/>
    <property type="match status" value="1"/>
</dbReference>
<evidence type="ECO:0000256" key="4">
    <source>
        <dbReference type="ARBA" id="ARBA00022807"/>
    </source>
</evidence>
<feature type="signal peptide" evidence="5">
    <location>
        <begin position="1"/>
        <end position="34"/>
    </location>
</feature>
<dbReference type="InterPro" id="IPR016047">
    <property type="entry name" value="M23ase_b-sheet_dom"/>
</dbReference>
<dbReference type="InterPro" id="IPR023346">
    <property type="entry name" value="Lysozyme-like_dom_sf"/>
</dbReference>
<dbReference type="SUPFAM" id="SSF51261">
    <property type="entry name" value="Duplicated hybrid motif"/>
    <property type="match status" value="1"/>
</dbReference>
<dbReference type="SUPFAM" id="SSF54001">
    <property type="entry name" value="Cysteine proteinases"/>
    <property type="match status" value="1"/>
</dbReference>
<keyword evidence="4" id="KW-0788">Thiol protease</keyword>
<dbReference type="GO" id="GO:0004222">
    <property type="term" value="F:metalloendopeptidase activity"/>
    <property type="evidence" value="ECO:0007669"/>
    <property type="project" value="TreeGrafter"/>
</dbReference>
<accession>A0A1X2FJV5</accession>
<dbReference type="InterPro" id="IPR000064">
    <property type="entry name" value="NLP_P60_dom"/>
</dbReference>
<dbReference type="CDD" id="cd12797">
    <property type="entry name" value="M23_peptidase"/>
    <property type="match status" value="1"/>
</dbReference>
<evidence type="ECO:0000259" key="6">
    <source>
        <dbReference type="PROSITE" id="PS51935"/>
    </source>
</evidence>
<dbReference type="Proteomes" id="UP000193964">
    <property type="component" value="Unassembled WGS sequence"/>
</dbReference>
<dbReference type="GO" id="GO:0006508">
    <property type="term" value="P:proteolysis"/>
    <property type="evidence" value="ECO:0007669"/>
    <property type="project" value="UniProtKB-KW"/>
</dbReference>
<dbReference type="SUPFAM" id="SSF53955">
    <property type="entry name" value="Lysozyme-like"/>
    <property type="match status" value="1"/>
</dbReference>
<keyword evidence="2" id="KW-0645">Protease</keyword>
<comment type="similarity">
    <text evidence="1">Belongs to the peptidase C40 family.</text>
</comment>
<evidence type="ECO:0000313" key="7">
    <source>
        <dbReference type="EMBL" id="ORX18714.1"/>
    </source>
</evidence>
<dbReference type="EMBL" id="LQQA01000004">
    <property type="protein sequence ID" value="ORX18714.1"/>
    <property type="molecule type" value="Genomic_DNA"/>
</dbReference>
<keyword evidence="3" id="KW-0378">Hydrolase</keyword>
<dbReference type="OrthoDB" id="9815778at2"/>
<keyword evidence="5" id="KW-0732">Signal</keyword>
<organism evidence="7 8">
    <name type="scientific">Mycolicibacterium wolinskyi</name>
    <dbReference type="NCBI Taxonomy" id="59750"/>
    <lineage>
        <taxon>Bacteria</taxon>
        <taxon>Bacillati</taxon>
        <taxon>Actinomycetota</taxon>
        <taxon>Actinomycetes</taxon>
        <taxon>Mycobacteriales</taxon>
        <taxon>Mycobacteriaceae</taxon>
        <taxon>Mycolicibacterium</taxon>
    </lineage>
</organism>
<dbReference type="Pfam" id="PF00877">
    <property type="entry name" value="NLPC_P60"/>
    <property type="match status" value="1"/>
</dbReference>
<dbReference type="CDD" id="cd13399">
    <property type="entry name" value="Slt35-like"/>
    <property type="match status" value="1"/>
</dbReference>
<protein>
    <recommendedName>
        <fullName evidence="6">NlpC/P60 domain-containing protein</fullName>
    </recommendedName>
</protein>
<name>A0A1X2FJV5_9MYCO</name>
<dbReference type="AlphaFoldDB" id="A0A1X2FJV5"/>
<evidence type="ECO:0000256" key="5">
    <source>
        <dbReference type="SAM" id="SignalP"/>
    </source>
</evidence>
<dbReference type="Gene3D" id="3.90.1720.10">
    <property type="entry name" value="endopeptidase domain like (from Nostoc punctiforme)"/>
    <property type="match status" value="1"/>
</dbReference>
<dbReference type="InterPro" id="IPR038765">
    <property type="entry name" value="Papain-like_cys_pep_sf"/>
</dbReference>
<dbReference type="GO" id="GO:0008234">
    <property type="term" value="F:cysteine-type peptidase activity"/>
    <property type="evidence" value="ECO:0007669"/>
    <property type="project" value="UniProtKB-KW"/>
</dbReference>
<feature type="domain" description="NlpC/P60" evidence="6">
    <location>
        <begin position="371"/>
        <end position="495"/>
    </location>
</feature>
<dbReference type="InterPro" id="IPR050570">
    <property type="entry name" value="Cell_wall_metabolism_enzyme"/>
</dbReference>
<dbReference type="InterPro" id="IPR011055">
    <property type="entry name" value="Dup_hybrid_motif"/>
</dbReference>
<comment type="caution">
    <text evidence="7">The sequence shown here is derived from an EMBL/GenBank/DDBJ whole genome shotgun (WGS) entry which is preliminary data.</text>
</comment>
<evidence type="ECO:0000256" key="2">
    <source>
        <dbReference type="ARBA" id="ARBA00022670"/>
    </source>
</evidence>
<evidence type="ECO:0000256" key="3">
    <source>
        <dbReference type="ARBA" id="ARBA00022801"/>
    </source>
</evidence>
<dbReference type="PROSITE" id="PS51935">
    <property type="entry name" value="NLPC_P60"/>
    <property type="match status" value="1"/>
</dbReference>